<keyword evidence="4" id="KW-1185">Reference proteome</keyword>
<dbReference type="InterPro" id="IPR002035">
    <property type="entry name" value="VWF_A"/>
</dbReference>
<dbReference type="RefSeq" id="WP_179666754.1">
    <property type="nucleotide sequence ID" value="NZ_JACCFP010000001.1"/>
</dbReference>
<keyword evidence="1" id="KW-0812">Transmembrane</keyword>
<reference evidence="3 4" key="1">
    <citation type="submission" date="2020-07" db="EMBL/GenBank/DDBJ databases">
        <title>Sequencing the genomes of 1000 actinobacteria strains.</title>
        <authorList>
            <person name="Klenk H.-P."/>
        </authorList>
    </citation>
    <scope>NUCLEOTIDE SEQUENCE [LARGE SCALE GENOMIC DNA]</scope>
    <source>
        <strain evidence="3 4">DSM 103833</strain>
    </source>
</reference>
<dbReference type="Proteomes" id="UP000530424">
    <property type="component" value="Unassembled WGS sequence"/>
</dbReference>
<dbReference type="InterPro" id="IPR036465">
    <property type="entry name" value="vWFA_dom_sf"/>
</dbReference>
<comment type="caution">
    <text evidence="3">The sequence shown here is derived from an EMBL/GenBank/DDBJ whole genome shotgun (WGS) entry which is preliminary data.</text>
</comment>
<name>A0A853C0H8_9ACTN</name>
<dbReference type="AlphaFoldDB" id="A0A853C0H8"/>
<protein>
    <recommendedName>
        <fullName evidence="2">VWFA domain-containing protein</fullName>
    </recommendedName>
</protein>
<keyword evidence="1" id="KW-0472">Membrane</keyword>
<evidence type="ECO:0000313" key="3">
    <source>
        <dbReference type="EMBL" id="NYJ00118.1"/>
    </source>
</evidence>
<dbReference type="PROSITE" id="PS50234">
    <property type="entry name" value="VWFA"/>
    <property type="match status" value="1"/>
</dbReference>
<keyword evidence="1" id="KW-1133">Transmembrane helix</keyword>
<accession>A0A853C0H8</accession>
<organism evidence="3 4">
    <name type="scientific">Nocardioides thalensis</name>
    <dbReference type="NCBI Taxonomy" id="1914755"/>
    <lineage>
        <taxon>Bacteria</taxon>
        <taxon>Bacillati</taxon>
        <taxon>Actinomycetota</taxon>
        <taxon>Actinomycetes</taxon>
        <taxon>Propionibacteriales</taxon>
        <taxon>Nocardioidaceae</taxon>
        <taxon>Nocardioides</taxon>
    </lineage>
</organism>
<dbReference type="EMBL" id="JACCFP010000001">
    <property type="protein sequence ID" value="NYJ00118.1"/>
    <property type="molecule type" value="Genomic_DNA"/>
</dbReference>
<evidence type="ECO:0000259" key="2">
    <source>
        <dbReference type="PROSITE" id="PS50234"/>
    </source>
</evidence>
<feature type="transmembrane region" description="Helical" evidence="1">
    <location>
        <begin position="12"/>
        <end position="30"/>
    </location>
</feature>
<sequence length="359" mass="38822">MNWTTLESTFAQTWLMLLLTTLVVIVVIAARVRRPRPPANTTYVAHVARLQALPRYRALIARRQNLAMLATVATLGTCLGGIILAGRLQETRSSDSNARTRDIVLCLDASGSMSQVNASVIAEFQEIVDGLAGERIGMTIWDGRSISIFPLTDDYEFVSDELYRAQRAFKTEDWSYTVGTGFASAVSQIGDGLVSCVQRFDRLDEDRGRAIVLASDNQPAGEGIFTLRQAQRYAVERDVVVHAVAAPHTNEKPEKAAEFEQVVAATGGTYHLLGDEGSAGEVVDAINELEAEKIDKPPVIEVVDRAGPGRLVAGVGGGVLVLVWAAQAAAWLQGRRATPAARAERATEAVPKLELKVRS</sequence>
<dbReference type="SUPFAM" id="SSF53300">
    <property type="entry name" value="vWA-like"/>
    <property type="match status" value="1"/>
</dbReference>
<proteinExistence type="predicted"/>
<feature type="domain" description="VWFA" evidence="2">
    <location>
        <begin position="102"/>
        <end position="289"/>
    </location>
</feature>
<dbReference type="Gene3D" id="3.40.50.410">
    <property type="entry name" value="von Willebrand factor, type A domain"/>
    <property type="match status" value="1"/>
</dbReference>
<feature type="transmembrane region" description="Helical" evidence="1">
    <location>
        <begin position="66"/>
        <end position="86"/>
    </location>
</feature>
<evidence type="ECO:0000256" key="1">
    <source>
        <dbReference type="SAM" id="Phobius"/>
    </source>
</evidence>
<evidence type="ECO:0000313" key="4">
    <source>
        <dbReference type="Proteomes" id="UP000530424"/>
    </source>
</evidence>
<gene>
    <name evidence="3" type="ORF">HNR19_000816</name>
</gene>